<feature type="domain" description="Transcription regulator YsiA C-terminal" evidence="1">
    <location>
        <begin position="23"/>
        <end position="145"/>
    </location>
</feature>
<dbReference type="Proteomes" id="UP000014216">
    <property type="component" value="Unassembled WGS sequence"/>
</dbReference>
<organism evidence="2 3">
    <name type="scientific">Desulfotignum phosphitoxidans DSM 13687</name>
    <dbReference type="NCBI Taxonomy" id="1286635"/>
    <lineage>
        <taxon>Bacteria</taxon>
        <taxon>Pseudomonadati</taxon>
        <taxon>Thermodesulfobacteriota</taxon>
        <taxon>Desulfobacteria</taxon>
        <taxon>Desulfobacterales</taxon>
        <taxon>Desulfobacteraceae</taxon>
        <taxon>Desulfotignum</taxon>
    </lineage>
</organism>
<dbReference type="AlphaFoldDB" id="S0G1B7"/>
<evidence type="ECO:0000313" key="3">
    <source>
        <dbReference type="Proteomes" id="UP000014216"/>
    </source>
</evidence>
<gene>
    <name evidence="2" type="ORF">Dpo_11c01290</name>
</gene>
<accession>S0G1B7</accession>
<protein>
    <submittedName>
        <fullName evidence="2">Transcriptional regulator, TetR family</fullName>
    </submittedName>
</protein>
<name>S0G1B7_9BACT</name>
<evidence type="ECO:0000259" key="1">
    <source>
        <dbReference type="Pfam" id="PF08359"/>
    </source>
</evidence>
<dbReference type="SUPFAM" id="SSF48498">
    <property type="entry name" value="Tetracyclin repressor-like, C-terminal domain"/>
    <property type="match status" value="1"/>
</dbReference>
<evidence type="ECO:0000313" key="2">
    <source>
        <dbReference type="EMBL" id="EMS77987.1"/>
    </source>
</evidence>
<dbReference type="InterPro" id="IPR013570">
    <property type="entry name" value="Tscrpt_reg_YsiA_C"/>
</dbReference>
<reference evidence="2 3" key="1">
    <citation type="journal article" date="2013" name="Genome Announc.">
        <title>Draft Genome Sequence of Desulfotignum phosphitoxidans DSM 13687 Strain FiPS-3.</title>
        <authorList>
            <person name="Poehlein A."/>
            <person name="Daniel R."/>
            <person name="Simeonova D.D."/>
        </authorList>
    </citation>
    <scope>NUCLEOTIDE SEQUENCE [LARGE SCALE GENOMIC DNA]</scope>
    <source>
        <strain evidence="2 3">DSM 13687</strain>
    </source>
</reference>
<dbReference type="EMBL" id="APJX01000011">
    <property type="protein sequence ID" value="EMS77987.1"/>
    <property type="molecule type" value="Genomic_DNA"/>
</dbReference>
<dbReference type="Pfam" id="PF08359">
    <property type="entry name" value="TetR_C_4"/>
    <property type="match status" value="1"/>
</dbReference>
<keyword evidence="3" id="KW-1185">Reference proteome</keyword>
<sequence length="156" mass="17536">MNFSFICLVSMPILDGVLVSIKNRFMKNVTQVRKETPDALDRLQLLLNKQALMLNENRAIPYVVFADGIYAGNPERKAKVAKIMMTFLNMVQKIINEGRTDGSIREDVVPSTAAIMFIGMIMPVAIISNLSDGLFDINEHLKNVWPVFDRCISTNS</sequence>
<proteinExistence type="predicted"/>
<comment type="caution">
    <text evidence="2">The sequence shown here is derived from an EMBL/GenBank/DDBJ whole genome shotgun (WGS) entry which is preliminary data.</text>
</comment>
<dbReference type="Gene3D" id="1.10.357.10">
    <property type="entry name" value="Tetracycline Repressor, domain 2"/>
    <property type="match status" value="1"/>
</dbReference>
<dbReference type="InterPro" id="IPR036271">
    <property type="entry name" value="Tet_transcr_reg_TetR-rel_C_sf"/>
</dbReference>